<dbReference type="GO" id="GO:0000976">
    <property type="term" value="F:transcription cis-regulatory region binding"/>
    <property type="evidence" value="ECO:0007669"/>
    <property type="project" value="TreeGrafter"/>
</dbReference>
<evidence type="ECO:0000259" key="4">
    <source>
        <dbReference type="PROSITE" id="PS01124"/>
    </source>
</evidence>
<keyword evidence="1" id="KW-0805">Transcription regulation</keyword>
<protein>
    <recommendedName>
        <fullName evidence="4">HTH araC/xylS-type domain-containing protein</fullName>
    </recommendedName>
</protein>
<dbReference type="SMART" id="SM00342">
    <property type="entry name" value="HTH_ARAC"/>
    <property type="match status" value="1"/>
</dbReference>
<dbReference type="PATRIC" id="fig|1144672.3.peg.1693"/>
<dbReference type="PANTHER" id="PTHR47894:SF1">
    <property type="entry name" value="HTH-TYPE TRANSCRIPTIONAL REGULATOR VQSM"/>
    <property type="match status" value="1"/>
</dbReference>
<dbReference type="AlphaFoldDB" id="N8XLN4"/>
<dbReference type="GO" id="GO:0005829">
    <property type="term" value="C:cytosol"/>
    <property type="evidence" value="ECO:0007669"/>
    <property type="project" value="TreeGrafter"/>
</dbReference>
<dbReference type="PROSITE" id="PS01124">
    <property type="entry name" value="HTH_ARAC_FAMILY_2"/>
    <property type="match status" value="1"/>
</dbReference>
<dbReference type="PANTHER" id="PTHR47894">
    <property type="entry name" value="HTH-TYPE TRANSCRIPTIONAL REGULATOR GADX"/>
    <property type="match status" value="1"/>
</dbReference>
<dbReference type="eggNOG" id="COG2207">
    <property type="taxonomic scope" value="Bacteria"/>
</dbReference>
<dbReference type="Proteomes" id="UP000013209">
    <property type="component" value="Unassembled WGS sequence"/>
</dbReference>
<reference evidence="5 6" key="1">
    <citation type="submission" date="2013-02" db="EMBL/GenBank/DDBJ databases">
        <title>The Genome Sequence of Acinetobacter sp. CIP 56.2.</title>
        <authorList>
            <consortium name="The Broad Institute Genome Sequencing Platform"/>
            <consortium name="The Broad Institute Genome Sequencing Center for Infectious Disease"/>
            <person name="Cerqueira G."/>
            <person name="Feldgarden M."/>
            <person name="Courvalin P."/>
            <person name="Perichon B."/>
            <person name="Grillot-Courvalin C."/>
            <person name="Clermont D."/>
            <person name="Rocha E."/>
            <person name="Yoon E.-J."/>
            <person name="Nemec A."/>
            <person name="Walker B."/>
            <person name="Young S.K."/>
            <person name="Zeng Q."/>
            <person name="Gargeya S."/>
            <person name="Fitzgerald M."/>
            <person name="Haas B."/>
            <person name="Abouelleil A."/>
            <person name="Alvarado L."/>
            <person name="Arachchi H.M."/>
            <person name="Berlin A.M."/>
            <person name="Chapman S.B."/>
            <person name="Dewar J."/>
            <person name="Goldberg J."/>
            <person name="Griggs A."/>
            <person name="Gujja S."/>
            <person name="Hansen M."/>
            <person name="Howarth C."/>
            <person name="Imamovic A."/>
            <person name="Larimer J."/>
            <person name="McCowan C."/>
            <person name="Murphy C."/>
            <person name="Neiman D."/>
            <person name="Pearson M."/>
            <person name="Priest M."/>
            <person name="Roberts A."/>
            <person name="Saif S."/>
            <person name="Shea T."/>
            <person name="Sisk P."/>
            <person name="Sykes S."/>
            <person name="Wortman J."/>
            <person name="Nusbaum C."/>
            <person name="Birren B."/>
        </authorList>
    </citation>
    <scope>NUCLEOTIDE SEQUENCE [LARGE SCALE GENOMIC DNA]</scope>
    <source>
        <strain evidence="5 6">CIP 56.2</strain>
    </source>
</reference>
<dbReference type="InterPro" id="IPR009057">
    <property type="entry name" value="Homeodomain-like_sf"/>
</dbReference>
<gene>
    <name evidence="5" type="ORF">F966_01770</name>
</gene>
<dbReference type="SUPFAM" id="SSF46689">
    <property type="entry name" value="Homeodomain-like"/>
    <property type="match status" value="1"/>
</dbReference>
<evidence type="ECO:0000256" key="1">
    <source>
        <dbReference type="ARBA" id="ARBA00023015"/>
    </source>
</evidence>
<evidence type="ECO:0000256" key="2">
    <source>
        <dbReference type="ARBA" id="ARBA00023125"/>
    </source>
</evidence>
<sequence>MSSRHSKPFYFYAMKKQVLNIHNDYLKLIVDTATTFGVPKAEVIRYCQIPLSLLTDNNNHERISFDQWTDIIIRLLELLPDKAVGYQFGLNCKLTSHGALGFVIITNSSIGKVLVDLQKYYSMRIHKMDLSILNKNNKIIIRFNPLYQLPIHLNESKKNTVNKFFIESALIDIVNNLQMVTNFNLTGVNIHVTWDKDAYHSLYEKRLPNFHFNQDYNQITFDQKCLDLPLTFSSNSAYQLAMEMVNKEYLFYQDQDNKIILKVNQQLKFTPGLGFPSLTDVAGKLKLSERTLKRELSLANTTFSALLQSKKFELAKKLIDSNRNIQEISDLLGYSHISAFSRAFLSWTGKKPSDYIREQRVAIKNFYIQQSKKLYKE</sequence>
<keyword evidence="2" id="KW-0238">DNA-binding</keyword>
<accession>N8XLN4</accession>
<keyword evidence="3" id="KW-0804">Transcription</keyword>
<organism evidence="5 6">
    <name type="scientific">Acinetobacter higginsii</name>
    <dbReference type="NCBI Taxonomy" id="70347"/>
    <lineage>
        <taxon>Bacteria</taxon>
        <taxon>Pseudomonadati</taxon>
        <taxon>Pseudomonadota</taxon>
        <taxon>Gammaproteobacteria</taxon>
        <taxon>Moraxellales</taxon>
        <taxon>Moraxellaceae</taxon>
        <taxon>Acinetobacter</taxon>
    </lineage>
</organism>
<evidence type="ECO:0000313" key="5">
    <source>
        <dbReference type="EMBL" id="ENV09944.1"/>
    </source>
</evidence>
<dbReference type="InterPro" id="IPR032687">
    <property type="entry name" value="AraC-type_N"/>
</dbReference>
<dbReference type="Gene3D" id="1.10.10.60">
    <property type="entry name" value="Homeodomain-like"/>
    <property type="match status" value="1"/>
</dbReference>
<dbReference type="EMBL" id="APPH01000007">
    <property type="protein sequence ID" value="ENV09944.1"/>
    <property type="molecule type" value="Genomic_DNA"/>
</dbReference>
<dbReference type="Pfam" id="PF12833">
    <property type="entry name" value="HTH_18"/>
    <property type="match status" value="1"/>
</dbReference>
<feature type="domain" description="HTH araC/xylS-type" evidence="4">
    <location>
        <begin position="257"/>
        <end position="358"/>
    </location>
</feature>
<dbReference type="GO" id="GO:0003700">
    <property type="term" value="F:DNA-binding transcription factor activity"/>
    <property type="evidence" value="ECO:0007669"/>
    <property type="project" value="InterPro"/>
</dbReference>
<comment type="caution">
    <text evidence="5">The sequence shown here is derived from an EMBL/GenBank/DDBJ whole genome shotgun (WGS) entry which is preliminary data.</text>
</comment>
<dbReference type="Pfam" id="PF12625">
    <property type="entry name" value="Arabinose_bd"/>
    <property type="match status" value="1"/>
</dbReference>
<dbReference type="STRING" id="1144672.F966_01770"/>
<evidence type="ECO:0000256" key="3">
    <source>
        <dbReference type="ARBA" id="ARBA00023163"/>
    </source>
</evidence>
<proteinExistence type="predicted"/>
<dbReference type="HOGENOM" id="CLU_047522_1_3_6"/>
<name>N8XLN4_9GAMM</name>
<evidence type="ECO:0000313" key="6">
    <source>
        <dbReference type="Proteomes" id="UP000013209"/>
    </source>
</evidence>
<dbReference type="InterPro" id="IPR018060">
    <property type="entry name" value="HTH_AraC"/>
</dbReference>